<gene>
    <name evidence="2" type="ORF">O181_099504</name>
</gene>
<evidence type="ECO:0000313" key="2">
    <source>
        <dbReference type="EMBL" id="MBW0559789.1"/>
    </source>
</evidence>
<name>A0A9Q3PFI5_9BASI</name>
<dbReference type="AlphaFoldDB" id="A0A9Q3PFI5"/>
<proteinExistence type="predicted"/>
<reference evidence="2" key="1">
    <citation type="submission" date="2021-03" db="EMBL/GenBank/DDBJ databases">
        <title>Draft genome sequence of rust myrtle Austropuccinia psidii MF-1, a brazilian biotype.</title>
        <authorList>
            <person name="Quecine M.C."/>
            <person name="Pachon D.M.R."/>
            <person name="Bonatelli M.L."/>
            <person name="Correr F.H."/>
            <person name="Franceschini L.M."/>
            <person name="Leite T.F."/>
            <person name="Margarido G.R.A."/>
            <person name="Almeida C.A."/>
            <person name="Ferrarezi J.A."/>
            <person name="Labate C.A."/>
        </authorList>
    </citation>
    <scope>NUCLEOTIDE SEQUENCE</scope>
    <source>
        <strain evidence="2">MF-1</strain>
    </source>
</reference>
<feature type="region of interest" description="Disordered" evidence="1">
    <location>
        <begin position="1"/>
        <end position="22"/>
    </location>
</feature>
<organism evidence="2 3">
    <name type="scientific">Austropuccinia psidii MF-1</name>
    <dbReference type="NCBI Taxonomy" id="1389203"/>
    <lineage>
        <taxon>Eukaryota</taxon>
        <taxon>Fungi</taxon>
        <taxon>Dikarya</taxon>
        <taxon>Basidiomycota</taxon>
        <taxon>Pucciniomycotina</taxon>
        <taxon>Pucciniomycetes</taxon>
        <taxon>Pucciniales</taxon>
        <taxon>Sphaerophragmiaceae</taxon>
        <taxon>Austropuccinia</taxon>
    </lineage>
</organism>
<dbReference type="EMBL" id="AVOT02068605">
    <property type="protein sequence ID" value="MBW0559789.1"/>
    <property type="molecule type" value="Genomic_DNA"/>
</dbReference>
<evidence type="ECO:0000256" key="1">
    <source>
        <dbReference type="SAM" id="MobiDB-lite"/>
    </source>
</evidence>
<sequence length="90" mass="10070">MRSIRSRGSYNPSISSQKGYRHDYGRSQLVTEGYGSVNGFQTHKLSHSEAYNTFLPSNISEIATRSFSGHIQPWPEGLQQCIAAQRVPDP</sequence>
<dbReference type="Proteomes" id="UP000765509">
    <property type="component" value="Unassembled WGS sequence"/>
</dbReference>
<comment type="caution">
    <text evidence="2">The sequence shown here is derived from an EMBL/GenBank/DDBJ whole genome shotgun (WGS) entry which is preliminary data.</text>
</comment>
<keyword evidence="3" id="KW-1185">Reference proteome</keyword>
<evidence type="ECO:0000313" key="3">
    <source>
        <dbReference type="Proteomes" id="UP000765509"/>
    </source>
</evidence>
<feature type="compositionally biased region" description="Polar residues" evidence="1">
    <location>
        <begin position="1"/>
        <end position="18"/>
    </location>
</feature>
<protein>
    <submittedName>
        <fullName evidence="2">Uncharacterized protein</fullName>
    </submittedName>
</protein>
<accession>A0A9Q3PFI5</accession>